<protein>
    <submittedName>
        <fullName evidence="1">Uncharacterized protein</fullName>
    </submittedName>
</protein>
<dbReference type="AlphaFoldDB" id="A0A6M3LT42"/>
<accession>A0A6M3LT42</accession>
<reference evidence="1" key="1">
    <citation type="submission" date="2020-03" db="EMBL/GenBank/DDBJ databases">
        <title>The deep terrestrial virosphere.</title>
        <authorList>
            <person name="Holmfeldt K."/>
            <person name="Nilsson E."/>
            <person name="Simone D."/>
            <person name="Lopez-Fernandez M."/>
            <person name="Wu X."/>
            <person name="de Brujin I."/>
            <person name="Lundin D."/>
            <person name="Andersson A."/>
            <person name="Bertilsson S."/>
            <person name="Dopson M."/>
        </authorList>
    </citation>
    <scope>NUCLEOTIDE SEQUENCE</scope>
    <source>
        <strain evidence="1">MM415B07727</strain>
    </source>
</reference>
<gene>
    <name evidence="1" type="ORF">MM415B07727_0005</name>
</gene>
<organism evidence="1">
    <name type="scientific">viral metagenome</name>
    <dbReference type="NCBI Taxonomy" id="1070528"/>
    <lineage>
        <taxon>unclassified sequences</taxon>
        <taxon>metagenomes</taxon>
        <taxon>organismal metagenomes</taxon>
    </lineage>
</organism>
<sequence>MKLLKELSFEELTETAARDIHSSLLLEGGKGLKGSVHVWLQAAISWADSTQEKGTGKKLTQKKKMVYIVKRPGLARYIPKKDRDRNRTHVMEDDAMLKN</sequence>
<proteinExistence type="predicted"/>
<evidence type="ECO:0000313" key="1">
    <source>
        <dbReference type="EMBL" id="QJA96654.1"/>
    </source>
</evidence>
<name>A0A6M3LT42_9ZZZZ</name>
<dbReference type="EMBL" id="MT143421">
    <property type="protein sequence ID" value="QJA96654.1"/>
    <property type="molecule type" value="Genomic_DNA"/>
</dbReference>